<dbReference type="PANTHER" id="PTHR30330">
    <property type="entry name" value="AGSS FAMILY TRANSPORTER, SODIUM-ALANINE"/>
    <property type="match status" value="1"/>
</dbReference>
<keyword evidence="4 8" id="KW-1003">Cell membrane</keyword>
<evidence type="ECO:0000256" key="8">
    <source>
        <dbReference type="RuleBase" id="RU363064"/>
    </source>
</evidence>
<dbReference type="Pfam" id="PF01235">
    <property type="entry name" value="Na_Ala_symp"/>
    <property type="match status" value="1"/>
</dbReference>
<sequence>METVESWLSEAGAWIWGPMTPMVLLAGLVFTVVTGVVQVRMLPAMFRTLLDPPLKDENGEDRSVSTLAAFSISAAGRIGTANIAGVSAAVAMGGAGAVFWMWVIALVGGATAFVESSIAQLYKVREGNAYRGGGAVVYEKALGSRIMGVLFAVMVLICAGISFNMLQANTIRVAVDEAVPTDAAWVNWAVAGVVAVLTAAVVLGGVRRIGHVAEGLVPFMAGAYLLLGLAIVVVNFDQVPGVFGQIFGQAFGVQAITAGSFMGMVMEGVKRAMFSNEAGMGLTGHAAASASVSHPVKQGFAQTLGVYLDTLVVCTITAFIVLSANPRVGGEEAGAELASASIVDAVGTWGAIALAVILFTLAFTSVLADYYYGESNVQYLTRNKGLLTAFKLAFVALTFLGCLVEPTLLWSLADFLFPLLALLTIGSLLVLLPKARWLLQDYRAQEAEGRNPALTSDRLPRNWRGVTCWEPEDAMDHDQAQAYRREHGLAGTAAPVAD</sequence>
<evidence type="ECO:0000256" key="6">
    <source>
        <dbReference type="ARBA" id="ARBA00022989"/>
    </source>
</evidence>
<dbReference type="PRINTS" id="PR00175">
    <property type="entry name" value="NAALASMPORT"/>
</dbReference>
<dbReference type="Proteomes" id="UP000234206">
    <property type="component" value="Unassembled WGS sequence"/>
</dbReference>
<evidence type="ECO:0000256" key="7">
    <source>
        <dbReference type="ARBA" id="ARBA00023136"/>
    </source>
</evidence>
<feature type="transmembrane region" description="Helical" evidence="8">
    <location>
        <begin position="22"/>
        <end position="46"/>
    </location>
</feature>
<evidence type="ECO:0000313" key="10">
    <source>
        <dbReference type="Proteomes" id="UP000234206"/>
    </source>
</evidence>
<organism evidence="9 10">
    <name type="scientific">Kytococcus schroeteri</name>
    <dbReference type="NCBI Taxonomy" id="138300"/>
    <lineage>
        <taxon>Bacteria</taxon>
        <taxon>Bacillati</taxon>
        <taxon>Actinomycetota</taxon>
        <taxon>Actinomycetes</taxon>
        <taxon>Micrococcales</taxon>
        <taxon>Kytococcaceae</taxon>
        <taxon>Kytococcus</taxon>
    </lineage>
</organism>
<reference evidence="9 10" key="1">
    <citation type="submission" date="2017-12" db="EMBL/GenBank/DDBJ databases">
        <title>Phylogenetic diversity of female urinary microbiome.</title>
        <authorList>
            <person name="Thomas-White K."/>
            <person name="Wolfe A.J."/>
        </authorList>
    </citation>
    <scope>NUCLEOTIDE SEQUENCE [LARGE SCALE GENOMIC DNA]</scope>
    <source>
        <strain evidence="9 10">UMB1298</strain>
    </source>
</reference>
<feature type="transmembrane region" description="Helical" evidence="8">
    <location>
        <begin position="67"/>
        <end position="93"/>
    </location>
</feature>
<dbReference type="EMBL" id="PKIZ01000007">
    <property type="protein sequence ID" value="PKZ42004.1"/>
    <property type="molecule type" value="Genomic_DNA"/>
</dbReference>
<evidence type="ECO:0000256" key="4">
    <source>
        <dbReference type="ARBA" id="ARBA00022475"/>
    </source>
</evidence>
<keyword evidence="3 8" id="KW-0813">Transport</keyword>
<gene>
    <name evidence="9" type="ORF">CYJ76_04990</name>
</gene>
<dbReference type="Gene3D" id="1.20.1740.10">
    <property type="entry name" value="Amino acid/polyamine transporter I"/>
    <property type="match status" value="1"/>
</dbReference>
<proteinExistence type="inferred from homology"/>
<evidence type="ECO:0000313" key="9">
    <source>
        <dbReference type="EMBL" id="PKZ42004.1"/>
    </source>
</evidence>
<evidence type="ECO:0000256" key="2">
    <source>
        <dbReference type="ARBA" id="ARBA00009261"/>
    </source>
</evidence>
<evidence type="ECO:0000256" key="1">
    <source>
        <dbReference type="ARBA" id="ARBA00004651"/>
    </source>
</evidence>
<dbReference type="InterPro" id="IPR001463">
    <property type="entry name" value="Na/Ala_symport"/>
</dbReference>
<evidence type="ECO:0000256" key="3">
    <source>
        <dbReference type="ARBA" id="ARBA00022448"/>
    </source>
</evidence>
<protein>
    <submittedName>
        <fullName evidence="9">Sodium:alanine symporter family protein</fullName>
    </submittedName>
</protein>
<feature type="transmembrane region" description="Helical" evidence="8">
    <location>
        <begin position="99"/>
        <end position="122"/>
    </location>
</feature>
<evidence type="ECO:0000256" key="5">
    <source>
        <dbReference type="ARBA" id="ARBA00022692"/>
    </source>
</evidence>
<comment type="similarity">
    <text evidence="2 8">Belongs to the alanine or glycine:cation symporter (AGCS) (TC 2.A.25) family.</text>
</comment>
<keyword evidence="7 8" id="KW-0472">Membrane</keyword>
<keyword evidence="5 8" id="KW-0812">Transmembrane</keyword>
<dbReference type="RefSeq" id="WP_101849428.1">
    <property type="nucleotide sequence ID" value="NZ_PKIZ01000007.1"/>
</dbReference>
<dbReference type="OrthoDB" id="9806926at2"/>
<keyword evidence="6 8" id="KW-1133">Transmembrane helix</keyword>
<keyword evidence="10" id="KW-1185">Reference proteome</keyword>
<dbReference type="NCBIfam" id="TIGR00835">
    <property type="entry name" value="agcS"/>
    <property type="match status" value="1"/>
</dbReference>
<accession>A0A2I1PBK7</accession>
<dbReference type="AlphaFoldDB" id="A0A2I1PBK7"/>
<dbReference type="PROSITE" id="PS00873">
    <property type="entry name" value="NA_ALANINE_SYMP"/>
    <property type="match status" value="1"/>
</dbReference>
<feature type="transmembrane region" description="Helical" evidence="8">
    <location>
        <begin position="142"/>
        <end position="165"/>
    </location>
</feature>
<feature type="transmembrane region" description="Helical" evidence="8">
    <location>
        <begin position="415"/>
        <end position="433"/>
    </location>
</feature>
<feature type="transmembrane region" description="Helical" evidence="8">
    <location>
        <begin position="389"/>
        <end position="409"/>
    </location>
</feature>
<keyword evidence="8" id="KW-0769">Symport</keyword>
<feature type="transmembrane region" description="Helical" evidence="8">
    <location>
        <begin position="185"/>
        <end position="204"/>
    </location>
</feature>
<name>A0A2I1PBK7_9MICO</name>
<comment type="subcellular location">
    <subcellularLocation>
        <location evidence="1 8">Cell membrane</location>
        <topology evidence="1 8">Multi-pass membrane protein</topology>
    </subcellularLocation>
</comment>
<dbReference type="GO" id="GO:0005886">
    <property type="term" value="C:plasma membrane"/>
    <property type="evidence" value="ECO:0007669"/>
    <property type="project" value="UniProtKB-SubCell"/>
</dbReference>
<dbReference type="GO" id="GO:0005283">
    <property type="term" value="F:amino acid:sodium symporter activity"/>
    <property type="evidence" value="ECO:0007669"/>
    <property type="project" value="InterPro"/>
</dbReference>
<feature type="transmembrane region" description="Helical" evidence="8">
    <location>
        <begin position="346"/>
        <end position="368"/>
    </location>
</feature>
<feature type="transmembrane region" description="Helical" evidence="8">
    <location>
        <begin position="216"/>
        <end position="236"/>
    </location>
</feature>
<comment type="caution">
    <text evidence="9">The sequence shown here is derived from an EMBL/GenBank/DDBJ whole genome shotgun (WGS) entry which is preliminary data.</text>
</comment>
<dbReference type="PANTHER" id="PTHR30330:SF1">
    <property type="entry name" value="AMINO-ACID CARRIER PROTEIN ALST"/>
    <property type="match status" value="1"/>
</dbReference>
<feature type="transmembrane region" description="Helical" evidence="8">
    <location>
        <begin position="306"/>
        <end position="326"/>
    </location>
</feature>
<feature type="transmembrane region" description="Helical" evidence="8">
    <location>
        <begin position="242"/>
        <end position="265"/>
    </location>
</feature>